<gene>
    <name evidence="1" type="ORF">Esi_0484_0015</name>
</gene>
<organism evidence="1 2">
    <name type="scientific">Ectocarpus siliculosus</name>
    <name type="common">Brown alga</name>
    <name type="synonym">Conferva siliculosa</name>
    <dbReference type="NCBI Taxonomy" id="2880"/>
    <lineage>
        <taxon>Eukaryota</taxon>
        <taxon>Sar</taxon>
        <taxon>Stramenopiles</taxon>
        <taxon>Ochrophyta</taxon>
        <taxon>PX clade</taxon>
        <taxon>Phaeophyceae</taxon>
        <taxon>Ectocarpales</taxon>
        <taxon>Ectocarpaceae</taxon>
        <taxon>Ectocarpus</taxon>
    </lineage>
</organism>
<protein>
    <submittedName>
        <fullName evidence="1">Uncharacterized protein</fullName>
    </submittedName>
</protein>
<sequence>MDKTTSSATGLPSFTRLLCFNCGEDTTGNGSAFESAFGSDIKKIRGQARTNELRLRKTRRQLEQKHDDDTDISGDGQAAFEALNLNYNKVTDEVIRATMEELINTPMETGQTPDVYFNQKHLLRHKAEEMGKTILDRSFRDICVTGFTDEEKNVKMIMYRDPDFKVDKMQTTMRLMFLDE</sequence>
<evidence type="ECO:0000313" key="2">
    <source>
        <dbReference type="Proteomes" id="UP000002630"/>
    </source>
</evidence>
<dbReference type="InParanoid" id="D7G2T3"/>
<accession>D7G2T3</accession>
<proteinExistence type="predicted"/>
<dbReference type="OrthoDB" id="10454288at2759"/>
<reference evidence="1 2" key="1">
    <citation type="journal article" date="2010" name="Nature">
        <title>The Ectocarpus genome and the independent evolution of multicellularity in brown algae.</title>
        <authorList>
            <person name="Cock J.M."/>
            <person name="Sterck L."/>
            <person name="Rouze P."/>
            <person name="Scornet D."/>
            <person name="Allen A.E."/>
            <person name="Amoutzias G."/>
            <person name="Anthouard V."/>
            <person name="Artiguenave F."/>
            <person name="Aury J.M."/>
            <person name="Badger J.H."/>
            <person name="Beszteri B."/>
            <person name="Billiau K."/>
            <person name="Bonnet E."/>
            <person name="Bothwell J.H."/>
            <person name="Bowler C."/>
            <person name="Boyen C."/>
            <person name="Brownlee C."/>
            <person name="Carrano C.J."/>
            <person name="Charrier B."/>
            <person name="Cho G.Y."/>
            <person name="Coelho S.M."/>
            <person name="Collen J."/>
            <person name="Corre E."/>
            <person name="Da Silva C."/>
            <person name="Delage L."/>
            <person name="Delaroque N."/>
            <person name="Dittami S.M."/>
            <person name="Doulbeau S."/>
            <person name="Elias M."/>
            <person name="Farnham G."/>
            <person name="Gachon C.M."/>
            <person name="Gschloessl B."/>
            <person name="Heesch S."/>
            <person name="Jabbari K."/>
            <person name="Jubin C."/>
            <person name="Kawai H."/>
            <person name="Kimura K."/>
            <person name="Kloareg B."/>
            <person name="Kupper F.C."/>
            <person name="Lang D."/>
            <person name="Le Bail A."/>
            <person name="Leblanc C."/>
            <person name="Lerouge P."/>
            <person name="Lohr M."/>
            <person name="Lopez P.J."/>
            <person name="Martens C."/>
            <person name="Maumus F."/>
            <person name="Michel G."/>
            <person name="Miranda-Saavedra D."/>
            <person name="Morales J."/>
            <person name="Moreau H."/>
            <person name="Motomura T."/>
            <person name="Nagasato C."/>
            <person name="Napoli C.A."/>
            <person name="Nelson D.R."/>
            <person name="Nyvall-Collen P."/>
            <person name="Peters A.F."/>
            <person name="Pommier C."/>
            <person name="Potin P."/>
            <person name="Poulain J."/>
            <person name="Quesneville H."/>
            <person name="Read B."/>
            <person name="Rensing S.A."/>
            <person name="Ritter A."/>
            <person name="Rousvoal S."/>
            <person name="Samanta M."/>
            <person name="Samson G."/>
            <person name="Schroeder D.C."/>
            <person name="Segurens B."/>
            <person name="Strittmatter M."/>
            <person name="Tonon T."/>
            <person name="Tregear J.W."/>
            <person name="Valentin K."/>
            <person name="von Dassow P."/>
            <person name="Yamagishi T."/>
            <person name="Van de Peer Y."/>
            <person name="Wincker P."/>
        </authorList>
    </citation>
    <scope>NUCLEOTIDE SEQUENCE [LARGE SCALE GENOMIC DNA]</scope>
    <source>
        <strain evidence="2">Ec32 / CCAP1310/4</strain>
    </source>
</reference>
<name>D7G2T3_ECTSI</name>
<dbReference type="EMBL" id="FN649760">
    <property type="protein sequence ID" value="CBJ33437.1"/>
    <property type="molecule type" value="Genomic_DNA"/>
</dbReference>
<evidence type="ECO:0000313" key="1">
    <source>
        <dbReference type="EMBL" id="CBJ33437.1"/>
    </source>
</evidence>
<dbReference type="Proteomes" id="UP000002630">
    <property type="component" value="Unassembled WGS sequence"/>
</dbReference>
<dbReference type="AlphaFoldDB" id="D7G2T3"/>
<keyword evidence="2" id="KW-1185">Reference proteome</keyword>